<evidence type="ECO:0000256" key="1">
    <source>
        <dbReference type="ARBA" id="ARBA00001946"/>
    </source>
</evidence>
<sequence>MSPTNPQKVIKYCPKCGSLEFNFKLDNSFLCASCDFHLYVNASAAVAALIVNDKGEILLTRRACSPDIGMLDLPGGFVDVMETAEEAMRREIKEELNLNVDKMEYFMSYPNEYIFGGLSVFTIDLAYICKINSFNGIDAKDDISAYEFYQFDKIPFDEIGSVSMKEMVMAFVNKNLNENTY</sequence>
<dbReference type="InterPro" id="IPR020084">
    <property type="entry name" value="NUDIX_hydrolase_CS"/>
</dbReference>
<gene>
    <name evidence="6" type="ORF">L3049_04125</name>
</gene>
<keyword evidence="7" id="KW-1185">Reference proteome</keyword>
<dbReference type="CDD" id="cd04681">
    <property type="entry name" value="NUDIX_Hydrolase"/>
    <property type="match status" value="1"/>
</dbReference>
<dbReference type="SUPFAM" id="SSF55811">
    <property type="entry name" value="Nudix"/>
    <property type="match status" value="1"/>
</dbReference>
<evidence type="ECO:0000259" key="5">
    <source>
        <dbReference type="PROSITE" id="PS51462"/>
    </source>
</evidence>
<evidence type="ECO:0000313" key="7">
    <source>
        <dbReference type="Proteomes" id="UP001528920"/>
    </source>
</evidence>
<evidence type="ECO:0000256" key="4">
    <source>
        <dbReference type="ARBA" id="ARBA00022842"/>
    </source>
</evidence>
<dbReference type="PROSITE" id="PS00893">
    <property type="entry name" value="NUDIX_BOX"/>
    <property type="match status" value="1"/>
</dbReference>
<dbReference type="Proteomes" id="UP001528920">
    <property type="component" value="Unassembled WGS sequence"/>
</dbReference>
<dbReference type="RefSeq" id="WP_275108524.1">
    <property type="nucleotide sequence ID" value="NZ_JAKJSC010000001.1"/>
</dbReference>
<comment type="caution">
    <text evidence="6">The sequence shown here is derived from an EMBL/GenBank/DDBJ whole genome shotgun (WGS) entry which is preliminary data.</text>
</comment>
<evidence type="ECO:0000256" key="2">
    <source>
        <dbReference type="ARBA" id="ARBA00022723"/>
    </source>
</evidence>
<dbReference type="InterPro" id="IPR015797">
    <property type="entry name" value="NUDIX_hydrolase-like_dom_sf"/>
</dbReference>
<dbReference type="PROSITE" id="PS51462">
    <property type="entry name" value="NUDIX"/>
    <property type="match status" value="1"/>
</dbReference>
<dbReference type="EMBL" id="JAKJSC010000001">
    <property type="protein sequence ID" value="MDE5417187.1"/>
    <property type="molecule type" value="Genomic_DNA"/>
</dbReference>
<proteinExistence type="predicted"/>
<name>A0ABT5VP22_9BACT</name>
<keyword evidence="3" id="KW-0378">Hydrolase</keyword>
<evidence type="ECO:0000256" key="3">
    <source>
        <dbReference type="ARBA" id="ARBA00022801"/>
    </source>
</evidence>
<dbReference type="Pfam" id="PF00293">
    <property type="entry name" value="NUDIX"/>
    <property type="match status" value="1"/>
</dbReference>
<dbReference type="InterPro" id="IPR000086">
    <property type="entry name" value="NUDIX_hydrolase_dom"/>
</dbReference>
<organism evidence="6 7">
    <name type="scientific">Paralabilibaculum antarcticum</name>
    <dbReference type="NCBI Taxonomy" id="2912572"/>
    <lineage>
        <taxon>Bacteria</taxon>
        <taxon>Pseudomonadati</taxon>
        <taxon>Bacteroidota</taxon>
        <taxon>Bacteroidia</taxon>
        <taxon>Marinilabiliales</taxon>
        <taxon>Marinifilaceae</taxon>
        <taxon>Paralabilibaculum</taxon>
    </lineage>
</organism>
<keyword evidence="4" id="KW-0460">Magnesium</keyword>
<dbReference type="InterPro" id="IPR050241">
    <property type="entry name" value="NAD-cap_RNA_hydrolase_NudC"/>
</dbReference>
<keyword evidence="2" id="KW-0479">Metal-binding</keyword>
<accession>A0ABT5VP22</accession>
<reference evidence="6 7" key="1">
    <citation type="submission" date="2022-01" db="EMBL/GenBank/DDBJ databases">
        <title>Labilibaculum sp. nov, a marine bacterium isolated from Antarctica.</title>
        <authorList>
            <person name="Dai W."/>
        </authorList>
    </citation>
    <scope>NUCLEOTIDE SEQUENCE [LARGE SCALE GENOMIC DNA]</scope>
    <source>
        <strain evidence="6 7">DW002</strain>
    </source>
</reference>
<comment type="cofactor">
    <cofactor evidence="1">
        <name>Mg(2+)</name>
        <dbReference type="ChEBI" id="CHEBI:18420"/>
    </cofactor>
</comment>
<dbReference type="PANTHER" id="PTHR42904:SF12">
    <property type="entry name" value="ADP-RIBOSE PYROPHOSPHATASE-RELATED"/>
    <property type="match status" value="1"/>
</dbReference>
<feature type="domain" description="Nudix hydrolase" evidence="5">
    <location>
        <begin position="41"/>
        <end position="175"/>
    </location>
</feature>
<dbReference type="Gene3D" id="3.90.79.10">
    <property type="entry name" value="Nucleoside Triphosphate Pyrophosphohydrolase"/>
    <property type="match status" value="1"/>
</dbReference>
<evidence type="ECO:0000313" key="6">
    <source>
        <dbReference type="EMBL" id="MDE5417187.1"/>
    </source>
</evidence>
<protein>
    <submittedName>
        <fullName evidence="6">NUDIX domain-containing protein</fullName>
    </submittedName>
</protein>
<dbReference type="PANTHER" id="PTHR42904">
    <property type="entry name" value="NUDIX HYDROLASE, NUDC SUBFAMILY"/>
    <property type="match status" value="1"/>
</dbReference>